<organism evidence="2 3">
    <name type="scientific">Haloactinospora alba</name>
    <dbReference type="NCBI Taxonomy" id="405555"/>
    <lineage>
        <taxon>Bacteria</taxon>
        <taxon>Bacillati</taxon>
        <taxon>Actinomycetota</taxon>
        <taxon>Actinomycetes</taxon>
        <taxon>Streptosporangiales</taxon>
        <taxon>Nocardiopsidaceae</taxon>
        <taxon>Haloactinospora</taxon>
    </lineage>
</organism>
<proteinExistence type="predicted"/>
<dbReference type="AlphaFoldDB" id="A0A543N9N1"/>
<reference evidence="2 3" key="1">
    <citation type="submission" date="2019-06" db="EMBL/GenBank/DDBJ databases">
        <title>Sequencing the genomes of 1000 actinobacteria strains.</title>
        <authorList>
            <person name="Klenk H.-P."/>
        </authorList>
    </citation>
    <scope>NUCLEOTIDE SEQUENCE [LARGE SCALE GENOMIC DNA]</scope>
    <source>
        <strain evidence="2 3">DSM 45015</strain>
    </source>
</reference>
<sequence>MTAREPLQCPELLVPGEVAELFGVRTSTVSRWVRDGHLLPACTTPGGTSRFSATEIHQLLAVGWRGWWE</sequence>
<dbReference type="EMBL" id="VFQC01000002">
    <property type="protein sequence ID" value="TQN28545.1"/>
    <property type="molecule type" value="Genomic_DNA"/>
</dbReference>
<evidence type="ECO:0000259" key="1">
    <source>
        <dbReference type="Pfam" id="PF12728"/>
    </source>
</evidence>
<accession>A0A543N9N1</accession>
<dbReference type="InterPro" id="IPR009061">
    <property type="entry name" value="DNA-bd_dom_put_sf"/>
</dbReference>
<keyword evidence="3" id="KW-1185">Reference proteome</keyword>
<dbReference type="RefSeq" id="WP_141925581.1">
    <property type="nucleotide sequence ID" value="NZ_VFQC01000002.1"/>
</dbReference>
<dbReference type="Gene3D" id="1.10.1660.10">
    <property type="match status" value="1"/>
</dbReference>
<dbReference type="Proteomes" id="UP000317422">
    <property type="component" value="Unassembled WGS sequence"/>
</dbReference>
<name>A0A543N9N1_9ACTN</name>
<comment type="caution">
    <text evidence="2">The sequence shown here is derived from an EMBL/GenBank/DDBJ whole genome shotgun (WGS) entry which is preliminary data.</text>
</comment>
<feature type="domain" description="Helix-turn-helix" evidence="1">
    <location>
        <begin position="16"/>
        <end position="60"/>
    </location>
</feature>
<dbReference type="NCBIfam" id="TIGR01764">
    <property type="entry name" value="excise"/>
    <property type="match status" value="1"/>
</dbReference>
<dbReference type="SUPFAM" id="SSF46955">
    <property type="entry name" value="Putative DNA-binding domain"/>
    <property type="match status" value="1"/>
</dbReference>
<dbReference type="InterPro" id="IPR041657">
    <property type="entry name" value="HTH_17"/>
</dbReference>
<dbReference type="InterPro" id="IPR010093">
    <property type="entry name" value="SinI_DNA-bd"/>
</dbReference>
<dbReference type="GO" id="GO:0003677">
    <property type="term" value="F:DNA binding"/>
    <property type="evidence" value="ECO:0007669"/>
    <property type="project" value="InterPro"/>
</dbReference>
<protein>
    <submittedName>
        <fullName evidence="2">Excisionase family DNA binding protein</fullName>
    </submittedName>
</protein>
<gene>
    <name evidence="2" type="ORF">FHX37_3890</name>
</gene>
<dbReference type="Pfam" id="PF12728">
    <property type="entry name" value="HTH_17"/>
    <property type="match status" value="1"/>
</dbReference>
<evidence type="ECO:0000313" key="2">
    <source>
        <dbReference type="EMBL" id="TQN28545.1"/>
    </source>
</evidence>
<dbReference type="OrthoDB" id="3697092at2"/>
<evidence type="ECO:0000313" key="3">
    <source>
        <dbReference type="Proteomes" id="UP000317422"/>
    </source>
</evidence>